<name>A0A1A6C1C0_9GAMM</name>
<gene>
    <name evidence="3" type="ORF">Thpro_022594</name>
</gene>
<dbReference type="OrthoDB" id="9807535at2"/>
<comment type="similarity">
    <text evidence="1">Belongs to the YciI family.</text>
</comment>
<organism evidence="3 4">
    <name type="scientific">Acidihalobacter prosperus</name>
    <dbReference type="NCBI Taxonomy" id="160660"/>
    <lineage>
        <taxon>Bacteria</taxon>
        <taxon>Pseudomonadati</taxon>
        <taxon>Pseudomonadota</taxon>
        <taxon>Gammaproteobacteria</taxon>
        <taxon>Chromatiales</taxon>
        <taxon>Ectothiorhodospiraceae</taxon>
        <taxon>Acidihalobacter</taxon>
    </lineage>
</organism>
<dbReference type="RefSeq" id="WP_038092685.1">
    <property type="nucleotide sequence ID" value="NZ_JQSG02000006.1"/>
</dbReference>
<evidence type="ECO:0000259" key="2">
    <source>
        <dbReference type="Pfam" id="PF03795"/>
    </source>
</evidence>
<dbReference type="Proteomes" id="UP000029273">
    <property type="component" value="Unassembled WGS sequence"/>
</dbReference>
<dbReference type="EMBL" id="JQSG02000006">
    <property type="protein sequence ID" value="OBS08344.1"/>
    <property type="molecule type" value="Genomic_DNA"/>
</dbReference>
<keyword evidence="4" id="KW-1185">Reference proteome</keyword>
<dbReference type="SUPFAM" id="SSF54909">
    <property type="entry name" value="Dimeric alpha+beta barrel"/>
    <property type="match status" value="1"/>
</dbReference>
<accession>A0A1A6C1C0</accession>
<sequence>MRFMIIVKATQASEEGRMPGEALIARMAEYHEALAQAGMLLDASGLQPSSQGWRVRYAGGECCVVDGPFAENRELIAGYTLIEADSRETAIEWSRRYPNPTTDGGDCEIEVRPLMASDDFEAGDAIERFRVLEGELQAKCQDARDPRAS</sequence>
<comment type="caution">
    <text evidence="3">The sequence shown here is derived from an EMBL/GenBank/DDBJ whole genome shotgun (WGS) entry which is preliminary data.</text>
</comment>
<evidence type="ECO:0000256" key="1">
    <source>
        <dbReference type="ARBA" id="ARBA00007689"/>
    </source>
</evidence>
<dbReference type="PANTHER" id="PTHR35174">
    <property type="entry name" value="BLL7171 PROTEIN-RELATED"/>
    <property type="match status" value="1"/>
</dbReference>
<reference evidence="3 4" key="1">
    <citation type="journal article" date="2014" name="Genome Announc.">
        <title>Draft Genome Sequence of the Iron-Oxidizing, Acidophilic, and Halotolerant 'Thiobacillus prosperus' Type Strain DSM 5130.</title>
        <authorList>
            <person name="Ossandon F.J."/>
            <person name="Cardenas J.P."/>
            <person name="Corbett M."/>
            <person name="Quatrini R."/>
            <person name="Holmes D.S."/>
            <person name="Watkin E."/>
        </authorList>
    </citation>
    <scope>NUCLEOTIDE SEQUENCE [LARGE SCALE GENOMIC DNA]</scope>
    <source>
        <strain evidence="3 4">DSM 5130</strain>
    </source>
</reference>
<dbReference type="InterPro" id="IPR005545">
    <property type="entry name" value="YCII"/>
</dbReference>
<evidence type="ECO:0000313" key="3">
    <source>
        <dbReference type="EMBL" id="OBS08344.1"/>
    </source>
</evidence>
<dbReference type="InterPro" id="IPR011008">
    <property type="entry name" value="Dimeric_a/b-barrel"/>
</dbReference>
<evidence type="ECO:0000313" key="4">
    <source>
        <dbReference type="Proteomes" id="UP000029273"/>
    </source>
</evidence>
<dbReference type="Pfam" id="PF03795">
    <property type="entry name" value="YCII"/>
    <property type="match status" value="1"/>
</dbReference>
<protein>
    <recommendedName>
        <fullName evidence="2">YCII-related domain-containing protein</fullName>
    </recommendedName>
</protein>
<dbReference type="Gene3D" id="3.30.70.1060">
    <property type="entry name" value="Dimeric alpha+beta barrel"/>
    <property type="match status" value="1"/>
</dbReference>
<proteinExistence type="inferred from homology"/>
<dbReference type="AlphaFoldDB" id="A0A1A6C1C0"/>
<feature type="domain" description="YCII-related" evidence="2">
    <location>
        <begin position="1"/>
        <end position="113"/>
    </location>
</feature>